<dbReference type="PANTHER" id="PTHR32552:SF81">
    <property type="entry name" value="TONB-DEPENDENT OUTER MEMBRANE RECEPTOR"/>
    <property type="match status" value="1"/>
</dbReference>
<keyword evidence="6" id="KW-0408">Iron</keyword>
<dbReference type="InterPro" id="IPR012910">
    <property type="entry name" value="Plug_dom"/>
</dbReference>
<dbReference type="PROSITE" id="PS52016">
    <property type="entry name" value="TONB_DEPENDENT_REC_3"/>
    <property type="match status" value="1"/>
</dbReference>
<evidence type="ECO:0000256" key="12">
    <source>
        <dbReference type="RuleBase" id="RU003357"/>
    </source>
</evidence>
<evidence type="ECO:0000256" key="3">
    <source>
        <dbReference type="ARBA" id="ARBA00022452"/>
    </source>
</evidence>
<keyword evidence="4" id="KW-0410">Iron transport</keyword>
<dbReference type="GO" id="GO:0009279">
    <property type="term" value="C:cell outer membrane"/>
    <property type="evidence" value="ECO:0007669"/>
    <property type="project" value="UniProtKB-SubCell"/>
</dbReference>
<evidence type="ECO:0000313" key="15">
    <source>
        <dbReference type="EMBL" id="TXS91988.1"/>
    </source>
</evidence>
<sequence length="820" mass="89774">MSLKIILLRRPLVRSHCKSRLISRGKENSKMSNVIKSRPLLLVAAVAAINTAYAQEPAANSEAATGIEEIVVTARKRDESIQDTPLSIQAFSDTALEERGIDNMSDLTKFTPGVNFNGGTSRANSDFSIRGMTQVSATGDNRRDLVTVFIDNVPYVGSPAGIGTEDLERIEVIKGPQSALFGRATFGGAISMITTTPGNEFKGRVGFTGATDGDYKINGSIEGPIIEDILAARVTYEGREFDGFYENSLDGSQLGGTDQEYYSGTLSFTPTEDLAFKVRYSNRDDEDTEAATQLSARYTDFNCGPFVNPPPPRLLFGLPDGMTLEQASMFYCGELKTPDVNSLGINSEVPAASEAVLPFSDHKLLLEHELLSAAMDWTFLDGYTLSAIVSDQEQSIRNLSDFERAPEDRYQSYSINEQAQETYELRLTSPADSRLSWMLGVARLDADFNTGGGFIYGTLFGPAAGGPFNPLSLQRNNSTTDSIFGSIGFDITDAINISVEARRQKDEITSGVGAPGEFSIETEATLPRVLARWALSDETNLYFNYAEGNQPTQGYSVYFELTPEEQAVARANGVSASAPEATVNNYEVGLKHRSEDGRWYLNTALYYLEWQDRQVLGGLQIDLNGDGVIELNAAPDGEIFNVVPMSGGDSETMGIEIDGAFSLTSNITLGGSFSYADTEITKSLNDTQMQRVFGKEDAKGQKFPQVPETSAAAFVQYDAQFTDDIDWFARLDATYIGKRYTSLANISWIGPQTRANLRVGLTHESWDLTLFVNNLFDDDTLEWARSQGDSAADPFFFQLSAVEVALPNPRQTGVTLNYRF</sequence>
<dbReference type="InterPro" id="IPR039426">
    <property type="entry name" value="TonB-dep_rcpt-like"/>
</dbReference>
<name>A0A5C8ZU21_9GAMM</name>
<evidence type="ECO:0000256" key="8">
    <source>
        <dbReference type="ARBA" id="ARBA00023077"/>
    </source>
</evidence>
<reference evidence="15 16" key="1">
    <citation type="submission" date="2019-08" db="EMBL/GenBank/DDBJ databases">
        <title>Parahaliea maris sp. nov., isolated from the surface seawater.</title>
        <authorList>
            <person name="Liu Y."/>
        </authorList>
    </citation>
    <scope>NUCLEOTIDE SEQUENCE [LARGE SCALE GENOMIC DNA]</scope>
    <source>
        <strain evidence="15 16">HSLHS9</strain>
    </source>
</reference>
<evidence type="ECO:0000259" key="13">
    <source>
        <dbReference type="Pfam" id="PF00593"/>
    </source>
</evidence>
<dbReference type="AlphaFoldDB" id="A0A5C8ZU21"/>
<dbReference type="Pfam" id="PF07715">
    <property type="entry name" value="Plug"/>
    <property type="match status" value="1"/>
</dbReference>
<keyword evidence="16" id="KW-1185">Reference proteome</keyword>
<dbReference type="SUPFAM" id="SSF56935">
    <property type="entry name" value="Porins"/>
    <property type="match status" value="1"/>
</dbReference>
<proteinExistence type="inferred from homology"/>
<keyword evidence="9 11" id="KW-0472">Membrane</keyword>
<keyword evidence="3 11" id="KW-1134">Transmembrane beta strand</keyword>
<keyword evidence="2 11" id="KW-0813">Transport</keyword>
<comment type="caution">
    <text evidence="15">The sequence shown here is derived from an EMBL/GenBank/DDBJ whole genome shotgun (WGS) entry which is preliminary data.</text>
</comment>
<dbReference type="Pfam" id="PF00593">
    <property type="entry name" value="TonB_dep_Rec_b-barrel"/>
    <property type="match status" value="1"/>
</dbReference>
<keyword evidence="5 11" id="KW-0812">Transmembrane</keyword>
<protein>
    <submittedName>
        <fullName evidence="15">TonB-dependent receptor plug domain-containing protein</fullName>
    </submittedName>
</protein>
<dbReference type="InterPro" id="IPR000531">
    <property type="entry name" value="Beta-barrel_TonB"/>
</dbReference>
<evidence type="ECO:0000256" key="9">
    <source>
        <dbReference type="ARBA" id="ARBA00023136"/>
    </source>
</evidence>
<dbReference type="InterPro" id="IPR036942">
    <property type="entry name" value="Beta-barrel_TonB_sf"/>
</dbReference>
<evidence type="ECO:0000256" key="2">
    <source>
        <dbReference type="ARBA" id="ARBA00022448"/>
    </source>
</evidence>
<organism evidence="15 16">
    <name type="scientific">Parahaliea maris</name>
    <dbReference type="NCBI Taxonomy" id="2716870"/>
    <lineage>
        <taxon>Bacteria</taxon>
        <taxon>Pseudomonadati</taxon>
        <taxon>Pseudomonadota</taxon>
        <taxon>Gammaproteobacteria</taxon>
        <taxon>Cellvibrionales</taxon>
        <taxon>Halieaceae</taxon>
        <taxon>Parahaliea</taxon>
    </lineage>
</organism>
<evidence type="ECO:0000256" key="10">
    <source>
        <dbReference type="ARBA" id="ARBA00023237"/>
    </source>
</evidence>
<dbReference type="Proteomes" id="UP000321039">
    <property type="component" value="Unassembled WGS sequence"/>
</dbReference>
<keyword evidence="10 11" id="KW-0998">Cell outer membrane</keyword>
<accession>A0A5C8ZU21</accession>
<feature type="domain" description="TonB-dependent receptor plug" evidence="14">
    <location>
        <begin position="81"/>
        <end position="189"/>
    </location>
</feature>
<evidence type="ECO:0000259" key="14">
    <source>
        <dbReference type="Pfam" id="PF07715"/>
    </source>
</evidence>
<evidence type="ECO:0000256" key="5">
    <source>
        <dbReference type="ARBA" id="ARBA00022692"/>
    </source>
</evidence>
<keyword evidence="8 12" id="KW-0798">TonB box</keyword>
<comment type="similarity">
    <text evidence="11 12">Belongs to the TonB-dependent receptor family.</text>
</comment>
<dbReference type="EMBL" id="VRZA01000005">
    <property type="protein sequence ID" value="TXS91988.1"/>
    <property type="molecule type" value="Genomic_DNA"/>
</dbReference>
<keyword evidence="7" id="KW-0406">Ion transport</keyword>
<evidence type="ECO:0000256" key="1">
    <source>
        <dbReference type="ARBA" id="ARBA00004571"/>
    </source>
</evidence>
<gene>
    <name evidence="15" type="ORF">FV139_14780</name>
</gene>
<evidence type="ECO:0000256" key="4">
    <source>
        <dbReference type="ARBA" id="ARBA00022496"/>
    </source>
</evidence>
<evidence type="ECO:0000256" key="7">
    <source>
        <dbReference type="ARBA" id="ARBA00023065"/>
    </source>
</evidence>
<feature type="domain" description="TonB-dependent receptor-like beta-barrel" evidence="13">
    <location>
        <begin position="375"/>
        <end position="775"/>
    </location>
</feature>
<comment type="subcellular location">
    <subcellularLocation>
        <location evidence="1 11">Cell outer membrane</location>
        <topology evidence="1 11">Multi-pass membrane protein</topology>
    </subcellularLocation>
</comment>
<dbReference type="PANTHER" id="PTHR32552">
    <property type="entry name" value="FERRICHROME IRON RECEPTOR-RELATED"/>
    <property type="match status" value="1"/>
</dbReference>
<evidence type="ECO:0000256" key="11">
    <source>
        <dbReference type="PROSITE-ProRule" id="PRU01360"/>
    </source>
</evidence>
<dbReference type="Gene3D" id="2.40.170.20">
    <property type="entry name" value="TonB-dependent receptor, beta-barrel domain"/>
    <property type="match status" value="2"/>
</dbReference>
<evidence type="ECO:0000256" key="6">
    <source>
        <dbReference type="ARBA" id="ARBA00023004"/>
    </source>
</evidence>
<dbReference type="GO" id="GO:0006826">
    <property type="term" value="P:iron ion transport"/>
    <property type="evidence" value="ECO:0007669"/>
    <property type="project" value="UniProtKB-KW"/>
</dbReference>
<evidence type="ECO:0000313" key="16">
    <source>
        <dbReference type="Proteomes" id="UP000321039"/>
    </source>
</evidence>
<keyword evidence="15" id="KW-0675">Receptor</keyword>